<reference evidence="3 4" key="1">
    <citation type="submission" date="2014-10" db="EMBL/GenBank/DDBJ databases">
        <authorList>
            <person name="Seo M.-J."/>
            <person name="Seok Y.J."/>
            <person name="Cha I.-T."/>
        </authorList>
    </citation>
    <scope>NUCLEOTIDE SEQUENCE [LARGE SCALE GENOMIC DNA]</scope>
    <source>
        <strain evidence="3 4">NEU</strain>
    </source>
</reference>
<evidence type="ECO:0000313" key="4">
    <source>
        <dbReference type="Proteomes" id="UP000180246"/>
    </source>
</evidence>
<evidence type="ECO:0000256" key="1">
    <source>
        <dbReference type="SAM" id="MobiDB-lite"/>
    </source>
</evidence>
<evidence type="ECO:0000259" key="2">
    <source>
        <dbReference type="Pfam" id="PF03432"/>
    </source>
</evidence>
<protein>
    <submittedName>
        <fullName evidence="3">Putative dna relaxase/nickase domain protein</fullName>
    </submittedName>
</protein>
<feature type="domain" description="MobA/VirD2-like nuclease" evidence="2">
    <location>
        <begin position="104"/>
        <end position="222"/>
    </location>
</feature>
<dbReference type="Proteomes" id="UP000180246">
    <property type="component" value="Unassembled WGS sequence"/>
</dbReference>
<gene>
    <name evidence="3" type="ORF">LO55_3210</name>
</gene>
<feature type="region of interest" description="Disordered" evidence="1">
    <location>
        <begin position="1"/>
        <end position="45"/>
    </location>
</feature>
<name>A0A1S2NF06_9BURK</name>
<proteinExistence type="predicted"/>
<feature type="compositionally biased region" description="Basic and acidic residues" evidence="1">
    <location>
        <begin position="1"/>
        <end position="12"/>
    </location>
</feature>
<organism evidence="3 4">
    <name type="scientific">Massilia timonae</name>
    <dbReference type="NCBI Taxonomy" id="47229"/>
    <lineage>
        <taxon>Bacteria</taxon>
        <taxon>Pseudomonadati</taxon>
        <taxon>Pseudomonadota</taxon>
        <taxon>Betaproteobacteria</taxon>
        <taxon>Burkholderiales</taxon>
        <taxon>Oxalobacteraceae</taxon>
        <taxon>Telluria group</taxon>
        <taxon>Massilia</taxon>
    </lineage>
</organism>
<accession>A0A1S2NF06</accession>
<sequence>MQKHEPLGDARPGRRPSIKRLVFHPPTRNVSADSPKGSGQSWRSRDWATIKEGLRLTVKRAPEVVINVKGSRRSQDSDHAAIEGVLRYMMYISRNGQLPTFDEHGERSEGREEVHDKHASWNLDMQRMKGMKNVPLHPSFNIIFSMPAKTDPEKVLEAAQAVAQASFQGHQYLMALHTHETDPAKDAPEHPHVHLILRAEDEDGNRIHIRKTDLRAWRELFASELRARGIDANATSRAERGRSRKAVSSAEWHIQKRYQNATGPRGSGDASQARVARFHAAAEELREGRTEPKPWEIAMAARRRDVLRELAENAVRLRREGDSELADQVERFAKDMAPLDSERRQIQRALVEQVKKRLREHAVDNAEDLSR</sequence>
<feature type="compositionally biased region" description="Basic residues" evidence="1">
    <location>
        <begin position="13"/>
        <end position="22"/>
    </location>
</feature>
<comment type="caution">
    <text evidence="3">The sequence shown here is derived from an EMBL/GenBank/DDBJ whole genome shotgun (WGS) entry which is preliminary data.</text>
</comment>
<dbReference type="AlphaFoldDB" id="A0A1S2NF06"/>
<evidence type="ECO:0000313" key="3">
    <source>
        <dbReference type="EMBL" id="OIJ43647.1"/>
    </source>
</evidence>
<dbReference type="InterPro" id="IPR005094">
    <property type="entry name" value="Endonuclease_MobA/VirD2"/>
</dbReference>
<feature type="compositionally biased region" description="Polar residues" evidence="1">
    <location>
        <begin position="28"/>
        <end position="42"/>
    </location>
</feature>
<dbReference type="EMBL" id="JRYB01000001">
    <property type="protein sequence ID" value="OIJ43647.1"/>
    <property type="molecule type" value="Genomic_DNA"/>
</dbReference>
<dbReference type="Pfam" id="PF03432">
    <property type="entry name" value="Relaxase"/>
    <property type="match status" value="1"/>
</dbReference>